<dbReference type="GO" id="GO:0000156">
    <property type="term" value="F:phosphorelay response regulator activity"/>
    <property type="evidence" value="ECO:0007669"/>
    <property type="project" value="TreeGrafter"/>
</dbReference>
<dbReference type="PANTHER" id="PTHR48111">
    <property type="entry name" value="REGULATOR OF RPOS"/>
    <property type="match status" value="1"/>
</dbReference>
<dbReference type="InterPro" id="IPR011006">
    <property type="entry name" value="CheY-like_superfamily"/>
</dbReference>
<keyword evidence="1 6" id="KW-0597">Phosphoprotein</keyword>
<comment type="caution">
    <text evidence="8">The sequence shown here is derived from an EMBL/GenBank/DDBJ whole genome shotgun (WGS) entry which is preliminary data.</text>
</comment>
<dbReference type="PROSITE" id="PS50110">
    <property type="entry name" value="RESPONSE_REGULATORY"/>
    <property type="match status" value="1"/>
</dbReference>
<evidence type="ECO:0000256" key="3">
    <source>
        <dbReference type="ARBA" id="ARBA00023015"/>
    </source>
</evidence>
<dbReference type="GO" id="GO:0005829">
    <property type="term" value="C:cytosol"/>
    <property type="evidence" value="ECO:0007669"/>
    <property type="project" value="TreeGrafter"/>
</dbReference>
<evidence type="ECO:0000256" key="4">
    <source>
        <dbReference type="ARBA" id="ARBA00023125"/>
    </source>
</evidence>
<dbReference type="Gene3D" id="3.40.50.2300">
    <property type="match status" value="1"/>
</dbReference>
<evidence type="ECO:0000256" key="2">
    <source>
        <dbReference type="ARBA" id="ARBA00023012"/>
    </source>
</evidence>
<dbReference type="SMART" id="SM00448">
    <property type="entry name" value="REC"/>
    <property type="match status" value="1"/>
</dbReference>
<feature type="domain" description="Response regulatory" evidence="7">
    <location>
        <begin position="8"/>
        <end position="124"/>
    </location>
</feature>
<sequence length="136" mass="15023">MSVDGKLKILIVEDDEFLSGMYVTKFTLEGFVVNFAGDGEEGLRKAREVQPHLILLDVLLPKRDGFEVLQELKKDASTRSIPVILLTNLSQESDIKKGRELGAEDYLVKAYNIPSEVVAKVKARLGISMSAPHLPA</sequence>
<protein>
    <recommendedName>
        <fullName evidence="7">Response regulatory domain-containing protein</fullName>
    </recommendedName>
</protein>
<dbReference type="InterPro" id="IPR001789">
    <property type="entry name" value="Sig_transdc_resp-reg_receiver"/>
</dbReference>
<dbReference type="SUPFAM" id="SSF52172">
    <property type="entry name" value="CheY-like"/>
    <property type="match status" value="1"/>
</dbReference>
<proteinExistence type="predicted"/>
<evidence type="ECO:0000313" key="9">
    <source>
        <dbReference type="Proteomes" id="UP000176604"/>
    </source>
</evidence>
<keyword evidence="5" id="KW-0804">Transcription</keyword>
<dbReference type="PANTHER" id="PTHR48111:SF1">
    <property type="entry name" value="TWO-COMPONENT RESPONSE REGULATOR ORR33"/>
    <property type="match status" value="1"/>
</dbReference>
<evidence type="ECO:0000256" key="6">
    <source>
        <dbReference type="PROSITE-ProRule" id="PRU00169"/>
    </source>
</evidence>
<evidence type="ECO:0000256" key="1">
    <source>
        <dbReference type="ARBA" id="ARBA00022553"/>
    </source>
</evidence>
<dbReference type="InterPro" id="IPR039420">
    <property type="entry name" value="WalR-like"/>
</dbReference>
<dbReference type="Proteomes" id="UP000176604">
    <property type="component" value="Unassembled WGS sequence"/>
</dbReference>
<evidence type="ECO:0000259" key="7">
    <source>
        <dbReference type="PROSITE" id="PS50110"/>
    </source>
</evidence>
<keyword evidence="3" id="KW-0805">Transcription regulation</keyword>
<reference evidence="8 9" key="1">
    <citation type="journal article" date="2016" name="Nat. Commun.">
        <title>Thousands of microbial genomes shed light on interconnected biogeochemical processes in an aquifer system.</title>
        <authorList>
            <person name="Anantharaman K."/>
            <person name="Brown C.T."/>
            <person name="Hug L.A."/>
            <person name="Sharon I."/>
            <person name="Castelle C.J."/>
            <person name="Probst A.J."/>
            <person name="Thomas B.C."/>
            <person name="Singh A."/>
            <person name="Wilkins M.J."/>
            <person name="Karaoz U."/>
            <person name="Brodie E.L."/>
            <person name="Williams K.H."/>
            <person name="Hubbard S.S."/>
            <person name="Banfield J.F."/>
        </authorList>
    </citation>
    <scope>NUCLEOTIDE SEQUENCE [LARGE SCALE GENOMIC DNA]</scope>
</reference>
<dbReference type="GO" id="GO:0032993">
    <property type="term" value="C:protein-DNA complex"/>
    <property type="evidence" value="ECO:0007669"/>
    <property type="project" value="TreeGrafter"/>
</dbReference>
<organism evidence="8 9">
    <name type="scientific">Candidatus Uhrbacteria bacterium RIFCSPHIGHO2_12_FULL_54_23</name>
    <dbReference type="NCBI Taxonomy" id="1802397"/>
    <lineage>
        <taxon>Bacteria</taxon>
        <taxon>Candidatus Uhriibacteriota</taxon>
    </lineage>
</organism>
<accession>A0A1F7UII2</accession>
<dbReference type="GO" id="GO:0000976">
    <property type="term" value="F:transcription cis-regulatory region binding"/>
    <property type="evidence" value="ECO:0007669"/>
    <property type="project" value="TreeGrafter"/>
</dbReference>
<evidence type="ECO:0000256" key="5">
    <source>
        <dbReference type="ARBA" id="ARBA00023163"/>
    </source>
</evidence>
<dbReference type="CDD" id="cd17574">
    <property type="entry name" value="REC_OmpR"/>
    <property type="match status" value="1"/>
</dbReference>
<evidence type="ECO:0000313" key="8">
    <source>
        <dbReference type="EMBL" id="OGL77524.1"/>
    </source>
</evidence>
<name>A0A1F7UII2_9BACT</name>
<keyword evidence="4" id="KW-0238">DNA-binding</keyword>
<gene>
    <name evidence="8" type="ORF">A3J43_02765</name>
</gene>
<dbReference type="Pfam" id="PF00072">
    <property type="entry name" value="Response_reg"/>
    <property type="match status" value="1"/>
</dbReference>
<feature type="modified residue" description="4-aspartylphosphate" evidence="6">
    <location>
        <position position="57"/>
    </location>
</feature>
<keyword evidence="2" id="KW-0902">Two-component regulatory system</keyword>
<dbReference type="STRING" id="1802397.A3J43_02765"/>
<dbReference type="AlphaFoldDB" id="A0A1F7UII2"/>
<dbReference type="EMBL" id="MGEF01000057">
    <property type="protein sequence ID" value="OGL77524.1"/>
    <property type="molecule type" value="Genomic_DNA"/>
</dbReference>
<dbReference type="GO" id="GO:0006355">
    <property type="term" value="P:regulation of DNA-templated transcription"/>
    <property type="evidence" value="ECO:0007669"/>
    <property type="project" value="TreeGrafter"/>
</dbReference>